<organism evidence="1 2">
    <name type="scientific">Croceicoccus esteveae</name>
    <dbReference type="NCBI Taxonomy" id="3075597"/>
    <lineage>
        <taxon>Bacteria</taxon>
        <taxon>Pseudomonadati</taxon>
        <taxon>Pseudomonadota</taxon>
        <taxon>Alphaproteobacteria</taxon>
        <taxon>Sphingomonadales</taxon>
        <taxon>Erythrobacteraceae</taxon>
        <taxon>Croceicoccus</taxon>
    </lineage>
</organism>
<proteinExistence type="predicted"/>
<dbReference type="RefSeq" id="WP_311339148.1">
    <property type="nucleotide sequence ID" value="NZ_JAVRHS010000001.1"/>
</dbReference>
<gene>
    <name evidence="1" type="ORF">RM533_00015</name>
</gene>
<keyword evidence="2" id="KW-1185">Reference proteome</keyword>
<accession>A0ABU2ZER0</accession>
<dbReference type="Proteomes" id="UP001259803">
    <property type="component" value="Unassembled WGS sequence"/>
</dbReference>
<comment type="caution">
    <text evidence="1">The sequence shown here is derived from an EMBL/GenBank/DDBJ whole genome shotgun (WGS) entry which is preliminary data.</text>
</comment>
<name>A0ABU2ZER0_9SPHN</name>
<protein>
    <submittedName>
        <fullName evidence="1">Uncharacterized protein</fullName>
    </submittedName>
</protein>
<reference evidence="1 2" key="1">
    <citation type="submission" date="2023-09" db="EMBL/GenBank/DDBJ databases">
        <authorList>
            <person name="Rey-Velasco X."/>
        </authorList>
    </citation>
    <scope>NUCLEOTIDE SEQUENCE [LARGE SCALE GENOMIC DNA]</scope>
    <source>
        <strain evidence="1 2">F390</strain>
    </source>
</reference>
<dbReference type="EMBL" id="JAVRHS010000001">
    <property type="protein sequence ID" value="MDT0574563.1"/>
    <property type="molecule type" value="Genomic_DNA"/>
</dbReference>
<evidence type="ECO:0000313" key="2">
    <source>
        <dbReference type="Proteomes" id="UP001259803"/>
    </source>
</evidence>
<evidence type="ECO:0000313" key="1">
    <source>
        <dbReference type="EMBL" id="MDT0574563.1"/>
    </source>
</evidence>
<sequence>MPLPMQLYRDAVDRVVNEKIAWWRIRRIITGYGSKIDTDIECVID</sequence>